<dbReference type="EMBL" id="LVVK01000020">
    <property type="protein sequence ID" value="OPB38107.1"/>
    <property type="molecule type" value="Genomic_DNA"/>
</dbReference>
<evidence type="ECO:0000256" key="1">
    <source>
        <dbReference type="SAM" id="MobiDB-lite"/>
    </source>
</evidence>
<organism evidence="2 3">
    <name type="scientific">Trichoderma guizhouense</name>
    <dbReference type="NCBI Taxonomy" id="1491466"/>
    <lineage>
        <taxon>Eukaryota</taxon>
        <taxon>Fungi</taxon>
        <taxon>Dikarya</taxon>
        <taxon>Ascomycota</taxon>
        <taxon>Pezizomycotina</taxon>
        <taxon>Sordariomycetes</taxon>
        <taxon>Hypocreomycetidae</taxon>
        <taxon>Hypocreales</taxon>
        <taxon>Hypocreaceae</taxon>
        <taxon>Trichoderma</taxon>
    </lineage>
</organism>
<sequence>MTLPASESQMPEFGDIHHATMGCISDFESCLSIKPLMKEGWAESRLADLYLWASGVGALASPDASLDRRLRFQPKPRLVLINLLLTLREFISSCRMHALNETHDKKENIDNEAESETAPVSPAESTLELTLGDDSNPTGSSTSWFTSLAYSLKTASDTSTDSSVEDEVDDLHSEVTLKNVMKDIDDILDQLIMLGFAIRKSGTVARLRKADSSFEPNENEDLRKHLEFILLNSAAGRQKYNHEENVENTTEKRMQEVTPEQQHLILANLRRRHRFRYARRHQQKLDQFTINPLVAMSKPLVHTTEEHQGMIPGLNRSPSSDDEKSLPTEDLPSTTPSNAPPKNFQGPEMSATTPSVPEGDILQIAIPIAAAASRVSVSVATMHYPSPPPISQQMRGFKCPCCYQTLPEMFQNWSRWRKHLMEDLCPYTCPFPKCPRPEVLYISRAAWRDHVLQSHGAGQNWECLACVGTGMPNTFLSAEEFVSHNRTKHINTISEDQIIVLQNTCRKIVPPNIAQCPLCPWPQDEKETPDAVANLEHVGNCIHEFSLNALPWAESLVGDATDPSNPALGAKVEEWLKSTEEKESADIQKINIKTFVFFPTQPQPIKQEWAYIPEEYFAESSRESSEVERGSLSLDSDVPEVRGTYSDDMSDKTSEEISEQMTAEEFQASMMTFINEAGLDYFFDEGDQFLETVAKKAVELQGMVENQLKTKHIQDIANLALYQLVFYCADSSPMRRDTRVTDQIEFVRRAARISTLLVPEGYGTGLQFMNDRRQIDLKLNVQQIEEIMKATKTGGNTRIGTQLEQKILQPLVYDVINKGAKLERPICIFCITDGRPTGETSNRFRDAMINCIEFLIVHNYPSHAVRFQISQIGTSLSAMSFLNELRHDETLKDVLFYTSYRFDEEYRNLYLNENDLEQLILQTLMGPITSLKNIRN</sequence>
<dbReference type="OrthoDB" id="4890821at2759"/>
<feature type="region of interest" description="Disordered" evidence="1">
    <location>
        <begin position="309"/>
        <end position="354"/>
    </location>
</feature>
<accession>A0A1T3CAF7</accession>
<evidence type="ECO:0000313" key="3">
    <source>
        <dbReference type="Proteomes" id="UP000191004"/>
    </source>
</evidence>
<proteinExistence type="predicted"/>
<gene>
    <name evidence="2" type="ORF">A0O28_0012110</name>
</gene>
<comment type="caution">
    <text evidence="2">The sequence shown here is derived from an EMBL/GenBank/DDBJ whole genome shotgun (WGS) entry which is preliminary data.</text>
</comment>
<reference evidence="2 3" key="1">
    <citation type="submission" date="2016-04" db="EMBL/GenBank/DDBJ databases">
        <title>Multiple horizontal gene transfer events from other fungi enriched the ability of the initially mycotrophic fungus Trichoderma (Ascomycota) to feed on dead plant biomass.</title>
        <authorList>
            <person name="Atanasova L."/>
            <person name="Chenthamara K."/>
            <person name="Zhang J."/>
            <person name="Grujic M."/>
            <person name="Henrissat B."/>
            <person name="Kuo A."/>
            <person name="Aertz A."/>
            <person name="Salamov A."/>
            <person name="Lipzen A."/>
            <person name="Labutti K."/>
            <person name="Barry K."/>
            <person name="Miao Y."/>
            <person name="Rahimi M.J."/>
            <person name="Shen Q."/>
            <person name="Grigoriev I.V."/>
            <person name="Kubicek C.P."/>
            <person name="Druzhinina I.S."/>
        </authorList>
    </citation>
    <scope>NUCLEOTIDE SEQUENCE [LARGE SCALE GENOMIC DNA]</scope>
    <source>
        <strain evidence="2 3">NJAU 4742</strain>
    </source>
</reference>
<feature type="compositionally biased region" description="Polar residues" evidence="1">
    <location>
        <begin position="123"/>
        <end position="139"/>
    </location>
</feature>
<evidence type="ECO:0000313" key="2">
    <source>
        <dbReference type="EMBL" id="OPB38107.1"/>
    </source>
</evidence>
<name>A0A1T3CAF7_9HYPO</name>
<evidence type="ECO:0008006" key="4">
    <source>
        <dbReference type="Google" id="ProtNLM"/>
    </source>
</evidence>
<protein>
    <recommendedName>
        <fullName evidence="4">VWFA domain-containing protein</fullName>
    </recommendedName>
</protein>
<dbReference type="AlphaFoldDB" id="A0A1T3CAF7"/>
<dbReference type="PANTHER" id="PTHR34706">
    <property type="entry name" value="SLR1338 PROTEIN"/>
    <property type="match status" value="1"/>
</dbReference>
<dbReference type="PANTHER" id="PTHR34706:SF3">
    <property type="entry name" value="ANKYRIN REPEAT PROTEIN (AFU_ORTHOLOGUE AFUA_7G06200)"/>
    <property type="match status" value="1"/>
</dbReference>
<feature type="region of interest" description="Disordered" evidence="1">
    <location>
        <begin position="103"/>
        <end position="139"/>
    </location>
</feature>
<dbReference type="Proteomes" id="UP000191004">
    <property type="component" value="Unassembled WGS sequence"/>
</dbReference>
<keyword evidence="3" id="KW-1185">Reference proteome</keyword>